<dbReference type="Pfam" id="PF00482">
    <property type="entry name" value="T2SSF"/>
    <property type="match status" value="2"/>
</dbReference>
<reference evidence="12" key="1">
    <citation type="submission" date="2023-08" db="EMBL/GenBank/DDBJ databases">
        <title>Emergence of clinically-relevant ST2 carbapenem-resistant Acinetobacter baumannii strains in hospital sewages in Zhejiang, East of China.</title>
        <authorList>
            <person name="Kaichao C."/>
            <person name="Zhang R."/>
        </authorList>
    </citation>
    <scope>NUCLEOTIDE SEQUENCE</scope>
    <source>
        <strain evidence="12">M-RB-37</strain>
    </source>
</reference>
<dbReference type="RefSeq" id="WP_308981577.1">
    <property type="nucleotide sequence ID" value="NZ_JAVIDL010000018.1"/>
</dbReference>
<evidence type="ECO:0000256" key="2">
    <source>
        <dbReference type="ARBA" id="ARBA00005745"/>
    </source>
</evidence>
<dbReference type="PRINTS" id="PR00812">
    <property type="entry name" value="BCTERIALGSPF"/>
</dbReference>
<dbReference type="EMBL" id="JAVIDL010000018">
    <property type="protein sequence ID" value="MDQ8936134.1"/>
    <property type="molecule type" value="Genomic_DNA"/>
</dbReference>
<evidence type="ECO:0000259" key="11">
    <source>
        <dbReference type="Pfam" id="PF00482"/>
    </source>
</evidence>
<accession>A0AAW8JAC0</accession>
<dbReference type="InterPro" id="IPR001992">
    <property type="entry name" value="T2SS_GspF/T4SS_PilC_CS"/>
</dbReference>
<evidence type="ECO:0000313" key="13">
    <source>
        <dbReference type="Proteomes" id="UP001243844"/>
    </source>
</evidence>
<keyword evidence="7 10" id="KW-1133">Transmembrane helix</keyword>
<gene>
    <name evidence="12" type="ORF">RFH47_10395</name>
</gene>
<evidence type="ECO:0000256" key="8">
    <source>
        <dbReference type="ARBA" id="ARBA00023136"/>
    </source>
</evidence>
<keyword evidence="8 10" id="KW-0472">Membrane</keyword>
<comment type="subcellular location">
    <subcellularLocation>
        <location evidence="1 9">Cell inner membrane</location>
        <topology evidence="1 9">Multi-pass membrane protein</topology>
    </subcellularLocation>
</comment>
<feature type="domain" description="Type II secretion system protein GspF" evidence="11">
    <location>
        <begin position="280"/>
        <end position="401"/>
    </location>
</feature>
<dbReference type="PROSITE" id="PS00874">
    <property type="entry name" value="T2SP_F"/>
    <property type="match status" value="1"/>
</dbReference>
<feature type="transmembrane region" description="Helical" evidence="10">
    <location>
        <begin position="383"/>
        <end position="403"/>
    </location>
</feature>
<dbReference type="FunFam" id="1.20.81.30:FF:000001">
    <property type="entry name" value="Type II secretion system protein F"/>
    <property type="match status" value="2"/>
</dbReference>
<dbReference type="GO" id="GO:0015628">
    <property type="term" value="P:protein secretion by the type II secretion system"/>
    <property type="evidence" value="ECO:0007669"/>
    <property type="project" value="TreeGrafter"/>
</dbReference>
<name>A0AAW8JAC0_9GAMM</name>
<dbReference type="PANTHER" id="PTHR30012:SF7">
    <property type="entry name" value="PROTEIN TRANSPORT PROTEIN HOFC HOMOLOG"/>
    <property type="match status" value="1"/>
</dbReference>
<keyword evidence="3 9" id="KW-0813">Transport</keyword>
<dbReference type="InterPro" id="IPR003004">
    <property type="entry name" value="GspF/PilC"/>
</dbReference>
<evidence type="ECO:0000256" key="10">
    <source>
        <dbReference type="SAM" id="Phobius"/>
    </source>
</evidence>
<dbReference type="InterPro" id="IPR018076">
    <property type="entry name" value="T2SS_GspF_dom"/>
</dbReference>
<evidence type="ECO:0000256" key="4">
    <source>
        <dbReference type="ARBA" id="ARBA00022475"/>
    </source>
</evidence>
<keyword evidence="6 9" id="KW-0812">Transmembrane</keyword>
<dbReference type="InterPro" id="IPR042094">
    <property type="entry name" value="T2SS_GspF_sf"/>
</dbReference>
<keyword evidence="4" id="KW-1003">Cell membrane</keyword>
<evidence type="ECO:0000256" key="1">
    <source>
        <dbReference type="ARBA" id="ARBA00004429"/>
    </source>
</evidence>
<dbReference type="GO" id="GO:0005886">
    <property type="term" value="C:plasma membrane"/>
    <property type="evidence" value="ECO:0007669"/>
    <property type="project" value="UniProtKB-SubCell"/>
</dbReference>
<protein>
    <submittedName>
        <fullName evidence="12">Type II secretion system F family protein</fullName>
    </submittedName>
</protein>
<evidence type="ECO:0000256" key="5">
    <source>
        <dbReference type="ARBA" id="ARBA00022519"/>
    </source>
</evidence>
<evidence type="ECO:0000256" key="7">
    <source>
        <dbReference type="ARBA" id="ARBA00022989"/>
    </source>
</evidence>
<dbReference type="PANTHER" id="PTHR30012">
    <property type="entry name" value="GENERAL SECRETION PATHWAY PROTEIN"/>
    <property type="match status" value="1"/>
</dbReference>
<keyword evidence="5" id="KW-0997">Cell inner membrane</keyword>
<sequence>MAPTKPIPSHRYYYRGYNTQGQYISGELDSPSLQLAKIQLKRQGIRLERIQKKSLWLQFKHCATRSITAVEICLFTRQLATLLNANIPLLQALTLIQSGLQHPGMHNLVHRLSTQIESGQAFSQALAQHTPHFDSLYIALIRTGELSGTLEIMLERIANDLEKALRLKQKIKKALWYPILVLIVACGVSLILILKVVPIFHELFTSFAVELPLFTQWVLRLSQWLQDSYLFLVCSCVITTIVIYYGYRHCPQAQYQVDRYCLSFPIFGSLCKKSLLARFHRTLATTFAAGVPLLTALKYAAALSHNSIYQKAVIKIHDDIASGQQLHLAMQNTQLFPHIAIQMIAIGEESGALTEMFNHVAERFETDVTLTAEGLSNLLEPCLLIFLSLIVGSLVIAMYLPIFKMGSII</sequence>
<feature type="domain" description="Type II secretion system protein GspF" evidence="11">
    <location>
        <begin position="75"/>
        <end position="198"/>
    </location>
</feature>
<evidence type="ECO:0000256" key="3">
    <source>
        <dbReference type="ARBA" id="ARBA00022448"/>
    </source>
</evidence>
<evidence type="ECO:0000313" key="12">
    <source>
        <dbReference type="EMBL" id="MDQ8936134.1"/>
    </source>
</evidence>
<organism evidence="12 13">
    <name type="scientific">Acinetobacter rudis</name>
    <dbReference type="NCBI Taxonomy" id="632955"/>
    <lineage>
        <taxon>Bacteria</taxon>
        <taxon>Pseudomonadati</taxon>
        <taxon>Pseudomonadota</taxon>
        <taxon>Gammaproteobacteria</taxon>
        <taxon>Moraxellales</taxon>
        <taxon>Moraxellaceae</taxon>
        <taxon>Acinetobacter</taxon>
    </lineage>
</organism>
<dbReference type="Proteomes" id="UP001243844">
    <property type="component" value="Unassembled WGS sequence"/>
</dbReference>
<feature type="transmembrane region" description="Helical" evidence="10">
    <location>
        <begin position="175"/>
        <end position="197"/>
    </location>
</feature>
<evidence type="ECO:0000256" key="9">
    <source>
        <dbReference type="RuleBase" id="RU003923"/>
    </source>
</evidence>
<proteinExistence type="inferred from homology"/>
<evidence type="ECO:0000256" key="6">
    <source>
        <dbReference type="ARBA" id="ARBA00022692"/>
    </source>
</evidence>
<feature type="transmembrane region" description="Helical" evidence="10">
    <location>
        <begin position="229"/>
        <end position="247"/>
    </location>
</feature>
<dbReference type="Gene3D" id="1.20.81.30">
    <property type="entry name" value="Type II secretion system (T2SS), domain F"/>
    <property type="match status" value="2"/>
</dbReference>
<dbReference type="AlphaFoldDB" id="A0AAW8JAC0"/>
<comment type="caution">
    <text evidence="12">The sequence shown here is derived from an EMBL/GenBank/DDBJ whole genome shotgun (WGS) entry which is preliminary data.</text>
</comment>
<comment type="similarity">
    <text evidence="2 9">Belongs to the GSP F family.</text>
</comment>